<evidence type="ECO:0000256" key="1">
    <source>
        <dbReference type="ARBA" id="ARBA00023239"/>
    </source>
</evidence>
<dbReference type="PANTHER" id="PTHR34183:SF1">
    <property type="entry name" value="ENDOLYTIC PEPTIDOGLYCAN TRANSGLYCOSYLASE RLPA"/>
    <property type="match status" value="1"/>
</dbReference>
<sequence>MCLLALAWSTAATAIARPKPVPHHGRIFIPKMLPTILPTAREGYQTVLRGRASWYGKFFQGMETASGERYNRFKYTCAHKKLPFGTRLRVTNVDNGVTVVVRVTDRGPFRHERILDLSEQAAKPLGLVQAGAATVIAVVVPDTTPLGLADTPADLALLRASDPRPRAPFTAYLLPLLRQSQELVAAVATAPAGPLASLPSAATATAPAVPGSRFEVPTGLFADAQRAEAALTRHSIDPSLLGPPEAASMGEQPANPVVTSQLDSWLAAETVRRNLQLWSMVGLGRHQLPDVAPQPVASAPATVAAMD</sequence>
<reference evidence="6 7" key="1">
    <citation type="submission" date="2020-04" db="EMBL/GenBank/DDBJ databases">
        <title>Hymenobacter polaris sp. nov., isolated from Arctic soil.</title>
        <authorList>
            <person name="Dahal R.H."/>
        </authorList>
    </citation>
    <scope>NUCLEOTIDE SEQUENCE [LARGE SCALE GENOMIC DNA]</scope>
    <source>
        <strain evidence="6 7">RP-2-7</strain>
    </source>
</reference>
<dbReference type="GO" id="GO:0008932">
    <property type="term" value="F:lytic endotransglycosylase activity"/>
    <property type="evidence" value="ECO:0007669"/>
    <property type="project" value="UniProtKB-UniRule"/>
</dbReference>
<dbReference type="GO" id="GO:0000270">
    <property type="term" value="P:peptidoglycan metabolic process"/>
    <property type="evidence" value="ECO:0007669"/>
    <property type="project" value="UniProtKB-UniRule"/>
</dbReference>
<dbReference type="InterPro" id="IPR036908">
    <property type="entry name" value="RlpA-like_sf"/>
</dbReference>
<dbReference type="InterPro" id="IPR012997">
    <property type="entry name" value="RplA"/>
</dbReference>
<organism evidence="6 7">
    <name type="scientific">Hymenobacter polaris</name>
    <dbReference type="NCBI Taxonomy" id="2682546"/>
    <lineage>
        <taxon>Bacteria</taxon>
        <taxon>Pseudomonadati</taxon>
        <taxon>Bacteroidota</taxon>
        <taxon>Cytophagia</taxon>
        <taxon>Cytophagales</taxon>
        <taxon>Hymenobacteraceae</taxon>
        <taxon>Hymenobacter</taxon>
    </lineage>
</organism>
<comment type="function">
    <text evidence="3">Lytic transglycosylase with a strong preference for naked glycan strands that lack stem peptides.</text>
</comment>
<keyword evidence="1 3" id="KW-0456">Lyase</keyword>
<dbReference type="SUPFAM" id="SSF50685">
    <property type="entry name" value="Barwin-like endoglucanases"/>
    <property type="match status" value="1"/>
</dbReference>
<dbReference type="EC" id="4.2.2.-" evidence="3"/>
<evidence type="ECO:0000313" key="6">
    <source>
        <dbReference type="EMBL" id="NML66788.1"/>
    </source>
</evidence>
<dbReference type="InterPro" id="IPR009009">
    <property type="entry name" value="RlpA-like_DPBB"/>
</dbReference>
<dbReference type="GO" id="GO:0071555">
    <property type="term" value="P:cell wall organization"/>
    <property type="evidence" value="ECO:0007669"/>
    <property type="project" value="UniProtKB-KW"/>
</dbReference>
<accession>A0A7Y0AG84</accession>
<dbReference type="NCBIfam" id="TIGR00413">
    <property type="entry name" value="rlpA"/>
    <property type="match status" value="1"/>
</dbReference>
<evidence type="ECO:0000259" key="5">
    <source>
        <dbReference type="Pfam" id="PF03330"/>
    </source>
</evidence>
<comment type="similarity">
    <text evidence="3 4">Belongs to the RlpA family.</text>
</comment>
<comment type="caution">
    <text evidence="6">The sequence shown here is derived from an EMBL/GenBank/DDBJ whole genome shotgun (WGS) entry which is preliminary data.</text>
</comment>
<dbReference type="Gene3D" id="2.40.40.10">
    <property type="entry name" value="RlpA-like domain"/>
    <property type="match status" value="1"/>
</dbReference>
<evidence type="ECO:0000256" key="2">
    <source>
        <dbReference type="ARBA" id="ARBA00023316"/>
    </source>
</evidence>
<gene>
    <name evidence="3" type="primary">rlpA</name>
    <name evidence="6" type="ORF">HHL22_16400</name>
</gene>
<proteinExistence type="inferred from homology"/>
<evidence type="ECO:0000313" key="7">
    <source>
        <dbReference type="Proteomes" id="UP000559626"/>
    </source>
</evidence>
<keyword evidence="2 3" id="KW-0961">Cell wall biogenesis/degradation</keyword>
<dbReference type="Proteomes" id="UP000559626">
    <property type="component" value="Unassembled WGS sequence"/>
</dbReference>
<dbReference type="CDD" id="cd22268">
    <property type="entry name" value="DPBB_RlpA-like"/>
    <property type="match status" value="1"/>
</dbReference>
<name>A0A7Y0AG84_9BACT</name>
<dbReference type="AlphaFoldDB" id="A0A7Y0AG84"/>
<dbReference type="EMBL" id="JABBGH010000003">
    <property type="protein sequence ID" value="NML66788.1"/>
    <property type="molecule type" value="Genomic_DNA"/>
</dbReference>
<keyword evidence="7" id="KW-1185">Reference proteome</keyword>
<dbReference type="InterPro" id="IPR034718">
    <property type="entry name" value="RlpA"/>
</dbReference>
<dbReference type="HAMAP" id="MF_02071">
    <property type="entry name" value="RlpA"/>
    <property type="match status" value="1"/>
</dbReference>
<dbReference type="Pfam" id="PF03330">
    <property type="entry name" value="DPBB_1"/>
    <property type="match status" value="1"/>
</dbReference>
<evidence type="ECO:0000256" key="3">
    <source>
        <dbReference type="HAMAP-Rule" id="MF_02071"/>
    </source>
</evidence>
<feature type="domain" description="RlpA-like protein double-psi beta-barrel" evidence="5">
    <location>
        <begin position="49"/>
        <end position="135"/>
    </location>
</feature>
<dbReference type="PANTHER" id="PTHR34183">
    <property type="entry name" value="ENDOLYTIC PEPTIDOGLYCAN TRANSGLYCOSYLASE RLPA"/>
    <property type="match status" value="1"/>
</dbReference>
<evidence type="ECO:0000256" key="4">
    <source>
        <dbReference type="RuleBase" id="RU003495"/>
    </source>
</evidence>
<protein>
    <recommendedName>
        <fullName evidence="3">Probable endolytic peptidoglycan transglycosylase RlpA</fullName>
        <ecNumber evidence="3">4.2.2.-</ecNumber>
    </recommendedName>
</protein>